<reference evidence="2 4" key="1">
    <citation type="submission" date="2015-11" db="EMBL/GenBank/DDBJ databases">
        <title>Genomic analysis of 38 Legionella species identifies large and diverse effector repertoires.</title>
        <authorList>
            <person name="Burstein D."/>
            <person name="Amaro F."/>
            <person name="Zusman T."/>
            <person name="Lifshitz Z."/>
            <person name="Cohen O."/>
            <person name="Gilbert J.A."/>
            <person name="Pupko T."/>
            <person name="Shuman H.A."/>
            <person name="Segal G."/>
        </authorList>
    </citation>
    <scope>NUCLEOTIDE SEQUENCE [LARGE SCALE GENOMIC DNA]</scope>
    <source>
        <strain evidence="2 4">CDC#1407-AL-14</strain>
    </source>
</reference>
<keyword evidence="1" id="KW-1133">Transmembrane helix</keyword>
<dbReference type="AlphaFoldDB" id="A0A378JU59"/>
<sequence length="167" mass="19257">MHRTGKKQRVIMLKEITLILGDILEPHKNDSRYLSAVFAKNGRTNSIAKFLVAQVRAITSKLKGEITVSSETMSVLMFIMLGIMLILKIFALRSGAQTINHYIDCMFTYFFTKKMLEKKAIAHGFLVFYEKELEHITPNQNLITQWQCHYAFRVAQYKHSKIGKGLK</sequence>
<dbReference type="EMBL" id="UGNW01000002">
    <property type="protein sequence ID" value="STX60858.1"/>
    <property type="molecule type" value="Genomic_DNA"/>
</dbReference>
<feature type="transmembrane region" description="Helical" evidence="1">
    <location>
        <begin position="73"/>
        <end position="92"/>
    </location>
</feature>
<name>A0A378JU59_9GAMM</name>
<accession>A0A378JU59</accession>
<evidence type="ECO:0000313" key="4">
    <source>
        <dbReference type="Proteomes" id="UP000054735"/>
    </source>
</evidence>
<reference evidence="3 5" key="2">
    <citation type="submission" date="2018-06" db="EMBL/GenBank/DDBJ databases">
        <authorList>
            <consortium name="Pathogen Informatics"/>
            <person name="Doyle S."/>
        </authorList>
    </citation>
    <scope>NUCLEOTIDE SEQUENCE [LARGE SCALE GENOMIC DNA]</scope>
    <source>
        <strain evidence="3 5">NCTC12437</strain>
    </source>
</reference>
<dbReference type="Proteomes" id="UP000054735">
    <property type="component" value="Unassembled WGS sequence"/>
</dbReference>
<evidence type="ECO:0000313" key="2">
    <source>
        <dbReference type="EMBL" id="KTC71786.1"/>
    </source>
</evidence>
<keyword evidence="1" id="KW-0472">Membrane</keyword>
<evidence type="ECO:0000313" key="5">
    <source>
        <dbReference type="Proteomes" id="UP000255066"/>
    </source>
</evidence>
<keyword evidence="1" id="KW-0812">Transmembrane</keyword>
<protein>
    <submittedName>
        <fullName evidence="3">Uncharacterized protein</fullName>
    </submittedName>
</protein>
<evidence type="ECO:0000313" key="3">
    <source>
        <dbReference type="EMBL" id="STX60858.1"/>
    </source>
</evidence>
<gene>
    <name evidence="2" type="ORF">Lbir_1422</name>
    <name evidence="3" type="ORF">NCTC12437_03149</name>
</gene>
<proteinExistence type="predicted"/>
<keyword evidence="4" id="KW-1185">Reference proteome</keyword>
<dbReference type="STRING" id="28083.Lbir_1422"/>
<organism evidence="3 5">
    <name type="scientific">Legionella birminghamensis</name>
    <dbReference type="NCBI Taxonomy" id="28083"/>
    <lineage>
        <taxon>Bacteria</taxon>
        <taxon>Pseudomonadati</taxon>
        <taxon>Pseudomonadota</taxon>
        <taxon>Gammaproteobacteria</taxon>
        <taxon>Legionellales</taxon>
        <taxon>Legionellaceae</taxon>
        <taxon>Legionella</taxon>
    </lineage>
</organism>
<evidence type="ECO:0000256" key="1">
    <source>
        <dbReference type="SAM" id="Phobius"/>
    </source>
</evidence>
<dbReference type="Proteomes" id="UP000255066">
    <property type="component" value="Unassembled WGS sequence"/>
</dbReference>
<dbReference type="EMBL" id="LNXT01000018">
    <property type="protein sequence ID" value="KTC71786.1"/>
    <property type="molecule type" value="Genomic_DNA"/>
</dbReference>